<protein>
    <submittedName>
        <fullName evidence="1">Uncharacterized protein</fullName>
    </submittedName>
</protein>
<name>A0A382IQ69_9ZZZZ</name>
<feature type="non-terminal residue" evidence="1">
    <location>
        <position position="26"/>
    </location>
</feature>
<dbReference type="EMBL" id="UINC01068631">
    <property type="protein sequence ID" value="SVC01399.1"/>
    <property type="molecule type" value="Genomic_DNA"/>
</dbReference>
<dbReference type="AlphaFoldDB" id="A0A382IQ69"/>
<accession>A0A382IQ69</accession>
<proteinExistence type="predicted"/>
<reference evidence="1" key="1">
    <citation type="submission" date="2018-05" db="EMBL/GenBank/DDBJ databases">
        <authorList>
            <person name="Lanie J.A."/>
            <person name="Ng W.-L."/>
            <person name="Kazmierczak K.M."/>
            <person name="Andrzejewski T.M."/>
            <person name="Davidsen T.M."/>
            <person name="Wayne K.J."/>
            <person name="Tettelin H."/>
            <person name="Glass J.I."/>
            <person name="Rusch D."/>
            <person name="Podicherti R."/>
            <person name="Tsui H.-C.T."/>
            <person name="Winkler M.E."/>
        </authorList>
    </citation>
    <scope>NUCLEOTIDE SEQUENCE</scope>
</reference>
<gene>
    <name evidence="1" type="ORF">METZ01_LOCUS254253</name>
</gene>
<sequence>MMLEQPMEHLTSEFWETAHEYTSNAA</sequence>
<evidence type="ECO:0000313" key="1">
    <source>
        <dbReference type="EMBL" id="SVC01399.1"/>
    </source>
</evidence>
<organism evidence="1">
    <name type="scientific">marine metagenome</name>
    <dbReference type="NCBI Taxonomy" id="408172"/>
    <lineage>
        <taxon>unclassified sequences</taxon>
        <taxon>metagenomes</taxon>
        <taxon>ecological metagenomes</taxon>
    </lineage>
</organism>